<protein>
    <submittedName>
        <fullName evidence="3">VanZ family protein</fullName>
    </submittedName>
</protein>
<sequence length="290" mass="31558">MKKHLFPLLLLIGYLFILIKVLVFKDVALIRIGELRLNFGGTQEGPPNLIPFKSILPYLLGEKGFLIAFINLLGNIVALVPMGFLVPNIFSNFNRKQVVVLAVASGLVVESTQFFLEIGIFDIDDVILNGLGVIIGFGIFNLYTGFSKPIKKVATGLSFTILVTIFSLYVITSYELIHLPFGLEPTINEQKQINTPIGAVNNNCCDLCNGTGGTGVITAIGKNYFTLERRDGKREIIKLTTQTTIKNSAGPATNADLKVGDRVTLVIDDTETASLVLVCGIIDKPSVLLK</sequence>
<dbReference type="PANTHER" id="PTHR36834">
    <property type="entry name" value="MEMBRANE PROTEIN-RELATED"/>
    <property type="match status" value="1"/>
</dbReference>
<evidence type="ECO:0000313" key="3">
    <source>
        <dbReference type="EMBL" id="MFL0298601.1"/>
    </source>
</evidence>
<feature type="transmembrane region" description="Helical" evidence="1">
    <location>
        <begin position="65"/>
        <end position="86"/>
    </location>
</feature>
<keyword evidence="1" id="KW-1133">Transmembrane helix</keyword>
<keyword evidence="4" id="KW-1185">Reference proteome</keyword>
<dbReference type="RefSeq" id="WP_406800406.1">
    <property type="nucleotide sequence ID" value="NZ_JBEWZF010000002.1"/>
</dbReference>
<proteinExistence type="predicted"/>
<comment type="caution">
    <text evidence="3">The sequence shown here is derived from an EMBL/GenBank/DDBJ whole genome shotgun (WGS) entry which is preliminary data.</text>
</comment>
<keyword evidence="1" id="KW-0472">Membrane</keyword>
<accession>A0ABW8U1L4</accession>
<evidence type="ECO:0000256" key="1">
    <source>
        <dbReference type="SAM" id="Phobius"/>
    </source>
</evidence>
<evidence type="ECO:0000313" key="4">
    <source>
        <dbReference type="Proteomes" id="UP001623553"/>
    </source>
</evidence>
<name>A0ABW8U1L4_9BACT</name>
<dbReference type="InterPro" id="IPR006976">
    <property type="entry name" value="VanZ-like"/>
</dbReference>
<feature type="transmembrane region" description="Helical" evidence="1">
    <location>
        <begin position="126"/>
        <end position="146"/>
    </location>
</feature>
<evidence type="ECO:0000259" key="2">
    <source>
        <dbReference type="Pfam" id="PF04892"/>
    </source>
</evidence>
<feature type="domain" description="VanZ-like" evidence="2">
    <location>
        <begin position="12"/>
        <end position="142"/>
    </location>
</feature>
<gene>
    <name evidence="3" type="ORF">AAE961_06950</name>
</gene>
<feature type="transmembrane region" description="Helical" evidence="1">
    <location>
        <begin position="153"/>
        <end position="171"/>
    </location>
</feature>
<feature type="transmembrane region" description="Helical" evidence="1">
    <location>
        <begin position="98"/>
        <end position="120"/>
    </location>
</feature>
<organism evidence="3 4">
    <name type="scientific">Aquirufa novilacunae</name>
    <dbReference type="NCBI Taxonomy" id="3139305"/>
    <lineage>
        <taxon>Bacteria</taxon>
        <taxon>Pseudomonadati</taxon>
        <taxon>Bacteroidota</taxon>
        <taxon>Cytophagia</taxon>
        <taxon>Cytophagales</taxon>
        <taxon>Flectobacillaceae</taxon>
        <taxon>Aquirufa</taxon>
    </lineage>
</organism>
<dbReference type="InterPro" id="IPR053150">
    <property type="entry name" value="Teicoplanin_resist-assoc"/>
</dbReference>
<reference evidence="3 4" key="1">
    <citation type="submission" date="2024-07" db="EMBL/GenBank/DDBJ databases">
        <authorList>
            <person name="Pitt A."/>
            <person name="Hahn M.W."/>
        </authorList>
    </citation>
    <scope>NUCLEOTIDE SEQUENCE [LARGE SCALE GENOMIC DNA]</scope>
    <source>
        <strain evidence="3 4">2-BAHN-186B</strain>
    </source>
</reference>
<keyword evidence="1" id="KW-0812">Transmembrane</keyword>
<dbReference type="PANTHER" id="PTHR36834:SF1">
    <property type="entry name" value="INTEGRAL MEMBRANE PROTEIN"/>
    <property type="match status" value="1"/>
</dbReference>
<dbReference type="Pfam" id="PF04892">
    <property type="entry name" value="VanZ"/>
    <property type="match status" value="1"/>
</dbReference>
<dbReference type="Proteomes" id="UP001623553">
    <property type="component" value="Unassembled WGS sequence"/>
</dbReference>
<dbReference type="EMBL" id="JBEWZF010000002">
    <property type="protein sequence ID" value="MFL0298601.1"/>
    <property type="molecule type" value="Genomic_DNA"/>
</dbReference>